<protein>
    <submittedName>
        <fullName evidence="1">Uncharacterized protein</fullName>
    </submittedName>
</protein>
<dbReference type="AlphaFoldDB" id="A0A7C9AD65"/>
<name>A0A7C9AD65_OPUST</name>
<organism evidence="1">
    <name type="scientific">Opuntia streptacantha</name>
    <name type="common">Prickly pear cactus</name>
    <name type="synonym">Opuntia cardona</name>
    <dbReference type="NCBI Taxonomy" id="393608"/>
    <lineage>
        <taxon>Eukaryota</taxon>
        <taxon>Viridiplantae</taxon>
        <taxon>Streptophyta</taxon>
        <taxon>Embryophyta</taxon>
        <taxon>Tracheophyta</taxon>
        <taxon>Spermatophyta</taxon>
        <taxon>Magnoliopsida</taxon>
        <taxon>eudicotyledons</taxon>
        <taxon>Gunneridae</taxon>
        <taxon>Pentapetalae</taxon>
        <taxon>Caryophyllales</taxon>
        <taxon>Cactineae</taxon>
        <taxon>Cactaceae</taxon>
        <taxon>Opuntioideae</taxon>
        <taxon>Opuntia</taxon>
    </lineage>
</organism>
<evidence type="ECO:0000313" key="1">
    <source>
        <dbReference type="EMBL" id="MBA4663373.1"/>
    </source>
</evidence>
<sequence length="143" mass="16444">MLQILQVIPTRQMLNYITTGERASELINLRIAENAPNPLMRITRRKNKARVFERGFDIGELLAEAGEERGERISVAREEIVAATLIMIDSADLAEFEFRTLLHVHGGVLRLLCRCCFLSPHLADRRVYVYVLSSLLLFFSFFF</sequence>
<dbReference type="EMBL" id="GISG01220141">
    <property type="protein sequence ID" value="MBA4663373.1"/>
    <property type="molecule type" value="Transcribed_RNA"/>
</dbReference>
<proteinExistence type="predicted"/>
<reference evidence="1" key="2">
    <citation type="submission" date="2020-07" db="EMBL/GenBank/DDBJ databases">
        <authorList>
            <person name="Vera ALvarez R."/>
            <person name="Arias-Moreno D.M."/>
            <person name="Jimenez-Jacinto V."/>
            <person name="Jimenez-Bremont J.F."/>
            <person name="Swaminathan K."/>
            <person name="Moose S.P."/>
            <person name="Guerrero-Gonzalez M.L."/>
            <person name="Marino-Ramirez L."/>
            <person name="Landsman D."/>
            <person name="Rodriguez-Kessler M."/>
            <person name="Delgado-Sanchez P."/>
        </authorList>
    </citation>
    <scope>NUCLEOTIDE SEQUENCE</scope>
    <source>
        <tissue evidence="1">Cladode</tissue>
    </source>
</reference>
<reference evidence="1" key="1">
    <citation type="journal article" date="2013" name="J. Plant Res.">
        <title>Effect of fungi and light on seed germination of three Opuntia species from semiarid lands of central Mexico.</title>
        <authorList>
            <person name="Delgado-Sanchez P."/>
            <person name="Jimenez-Bremont J.F."/>
            <person name="Guerrero-Gonzalez Mde L."/>
            <person name="Flores J."/>
        </authorList>
    </citation>
    <scope>NUCLEOTIDE SEQUENCE</scope>
    <source>
        <tissue evidence="1">Cladode</tissue>
    </source>
</reference>
<dbReference type="EMBL" id="GISG01220140">
    <property type="protein sequence ID" value="MBA4663372.1"/>
    <property type="molecule type" value="Transcribed_RNA"/>
</dbReference>
<accession>A0A7C9AD65</accession>